<proteinExistence type="predicted"/>
<dbReference type="Proteomes" id="UP000276215">
    <property type="component" value="Unassembled WGS sequence"/>
</dbReference>
<dbReference type="AlphaFoldDB" id="A0A3N4J454"/>
<evidence type="ECO:0000313" key="1">
    <source>
        <dbReference type="EMBL" id="RPA92945.1"/>
    </source>
</evidence>
<dbReference type="EMBL" id="ML120462">
    <property type="protein sequence ID" value="RPA92945.1"/>
    <property type="molecule type" value="Genomic_DNA"/>
</dbReference>
<sequence>MHNRGIHGYDITAKRETANKYYSPERNSKIPECELMTLLHFNLQRITSIQGLILAYILSPLRPLHCTHLPVNEKAKNKKWYQNSLINIHLPPTTHPSIHPTIKPLPQSLQSCHSSSYSIPFLFQTTQVKEKKKTRNEKKKEIGIKLRRRKCKHMLRKE</sequence>
<accession>A0A3N4J454</accession>
<name>A0A3N4J454_9PEZI</name>
<keyword evidence="2" id="KW-1185">Reference proteome</keyword>
<protein>
    <submittedName>
        <fullName evidence="1">Uncharacterized protein</fullName>
    </submittedName>
</protein>
<evidence type="ECO:0000313" key="2">
    <source>
        <dbReference type="Proteomes" id="UP000276215"/>
    </source>
</evidence>
<organism evidence="1 2">
    <name type="scientific">Choiromyces venosus 120613-1</name>
    <dbReference type="NCBI Taxonomy" id="1336337"/>
    <lineage>
        <taxon>Eukaryota</taxon>
        <taxon>Fungi</taxon>
        <taxon>Dikarya</taxon>
        <taxon>Ascomycota</taxon>
        <taxon>Pezizomycotina</taxon>
        <taxon>Pezizomycetes</taxon>
        <taxon>Pezizales</taxon>
        <taxon>Tuberaceae</taxon>
        <taxon>Choiromyces</taxon>
    </lineage>
</organism>
<reference evidence="1 2" key="1">
    <citation type="journal article" date="2018" name="Nat. Ecol. Evol.">
        <title>Pezizomycetes genomes reveal the molecular basis of ectomycorrhizal truffle lifestyle.</title>
        <authorList>
            <person name="Murat C."/>
            <person name="Payen T."/>
            <person name="Noel B."/>
            <person name="Kuo A."/>
            <person name="Morin E."/>
            <person name="Chen J."/>
            <person name="Kohler A."/>
            <person name="Krizsan K."/>
            <person name="Balestrini R."/>
            <person name="Da Silva C."/>
            <person name="Montanini B."/>
            <person name="Hainaut M."/>
            <person name="Levati E."/>
            <person name="Barry K.W."/>
            <person name="Belfiori B."/>
            <person name="Cichocki N."/>
            <person name="Clum A."/>
            <person name="Dockter R.B."/>
            <person name="Fauchery L."/>
            <person name="Guy J."/>
            <person name="Iotti M."/>
            <person name="Le Tacon F."/>
            <person name="Lindquist E.A."/>
            <person name="Lipzen A."/>
            <person name="Malagnac F."/>
            <person name="Mello A."/>
            <person name="Molinier V."/>
            <person name="Miyauchi S."/>
            <person name="Poulain J."/>
            <person name="Riccioni C."/>
            <person name="Rubini A."/>
            <person name="Sitrit Y."/>
            <person name="Splivallo R."/>
            <person name="Traeger S."/>
            <person name="Wang M."/>
            <person name="Zifcakova L."/>
            <person name="Wipf D."/>
            <person name="Zambonelli A."/>
            <person name="Paolocci F."/>
            <person name="Nowrousian M."/>
            <person name="Ottonello S."/>
            <person name="Baldrian P."/>
            <person name="Spatafora J.W."/>
            <person name="Henrissat B."/>
            <person name="Nagy L.G."/>
            <person name="Aury J.M."/>
            <person name="Wincker P."/>
            <person name="Grigoriev I.V."/>
            <person name="Bonfante P."/>
            <person name="Martin F.M."/>
        </authorList>
    </citation>
    <scope>NUCLEOTIDE SEQUENCE [LARGE SCALE GENOMIC DNA]</scope>
    <source>
        <strain evidence="1 2">120613-1</strain>
    </source>
</reference>
<gene>
    <name evidence="1" type="ORF">L873DRAFT_1816701</name>
</gene>